<evidence type="ECO:0000313" key="2">
    <source>
        <dbReference type="EMBL" id="KAL2057206.1"/>
    </source>
</evidence>
<feature type="compositionally biased region" description="Polar residues" evidence="1">
    <location>
        <begin position="252"/>
        <end position="266"/>
    </location>
</feature>
<dbReference type="EMBL" id="JBHFEH010000005">
    <property type="protein sequence ID" value="KAL2057206.1"/>
    <property type="molecule type" value="Genomic_DNA"/>
</dbReference>
<feature type="compositionally biased region" description="Basic residues" evidence="1">
    <location>
        <begin position="305"/>
        <end position="325"/>
    </location>
</feature>
<evidence type="ECO:0000256" key="1">
    <source>
        <dbReference type="SAM" id="MobiDB-lite"/>
    </source>
</evidence>
<dbReference type="Proteomes" id="UP001590951">
    <property type="component" value="Unassembled WGS sequence"/>
</dbReference>
<feature type="region of interest" description="Disordered" evidence="1">
    <location>
        <begin position="1"/>
        <end position="506"/>
    </location>
</feature>
<feature type="compositionally biased region" description="Polar residues" evidence="1">
    <location>
        <begin position="462"/>
        <end position="478"/>
    </location>
</feature>
<protein>
    <submittedName>
        <fullName evidence="2">Uncharacterized protein</fullName>
    </submittedName>
</protein>
<accession>A0ABR4BHB6</accession>
<feature type="compositionally biased region" description="Basic and acidic residues" evidence="1">
    <location>
        <begin position="152"/>
        <end position="170"/>
    </location>
</feature>
<comment type="caution">
    <text evidence="2">The sequence shown here is derived from an EMBL/GenBank/DDBJ whole genome shotgun (WGS) entry which is preliminary data.</text>
</comment>
<feature type="compositionally biased region" description="Basic and acidic residues" evidence="1">
    <location>
        <begin position="1"/>
        <end position="27"/>
    </location>
</feature>
<keyword evidence="3" id="KW-1185">Reference proteome</keyword>
<feature type="compositionally biased region" description="Polar residues" evidence="1">
    <location>
        <begin position="433"/>
        <end position="447"/>
    </location>
</feature>
<feature type="compositionally biased region" description="Basic and acidic residues" evidence="1">
    <location>
        <begin position="293"/>
        <end position="304"/>
    </location>
</feature>
<feature type="compositionally biased region" description="Low complexity" evidence="1">
    <location>
        <begin position="377"/>
        <end position="392"/>
    </location>
</feature>
<gene>
    <name evidence="2" type="ORF">ABVK25_002259</name>
</gene>
<feature type="compositionally biased region" description="Polar residues" evidence="1">
    <location>
        <begin position="393"/>
        <end position="408"/>
    </location>
</feature>
<feature type="compositionally biased region" description="Polar residues" evidence="1">
    <location>
        <begin position="353"/>
        <end position="373"/>
    </location>
</feature>
<name>A0ABR4BHB6_9LECA</name>
<organism evidence="2 3">
    <name type="scientific">Lepraria finkii</name>
    <dbReference type="NCBI Taxonomy" id="1340010"/>
    <lineage>
        <taxon>Eukaryota</taxon>
        <taxon>Fungi</taxon>
        <taxon>Dikarya</taxon>
        <taxon>Ascomycota</taxon>
        <taxon>Pezizomycotina</taxon>
        <taxon>Lecanoromycetes</taxon>
        <taxon>OSLEUM clade</taxon>
        <taxon>Lecanoromycetidae</taxon>
        <taxon>Lecanorales</taxon>
        <taxon>Lecanorineae</taxon>
        <taxon>Stereocaulaceae</taxon>
        <taxon>Lepraria</taxon>
    </lineage>
</organism>
<evidence type="ECO:0000313" key="3">
    <source>
        <dbReference type="Proteomes" id="UP001590951"/>
    </source>
</evidence>
<feature type="compositionally biased region" description="Polar residues" evidence="1">
    <location>
        <begin position="221"/>
        <end position="230"/>
    </location>
</feature>
<proteinExistence type="predicted"/>
<feature type="compositionally biased region" description="Polar residues" evidence="1">
    <location>
        <begin position="173"/>
        <end position="196"/>
    </location>
</feature>
<feature type="compositionally biased region" description="Polar residues" evidence="1">
    <location>
        <begin position="128"/>
        <end position="138"/>
    </location>
</feature>
<reference evidence="2 3" key="1">
    <citation type="submission" date="2024-09" db="EMBL/GenBank/DDBJ databases">
        <title>Rethinking Asexuality: The Enigmatic Case of Functional Sexual Genes in Lepraria (Stereocaulaceae).</title>
        <authorList>
            <person name="Doellman M."/>
            <person name="Sun Y."/>
            <person name="Barcenas-Pena A."/>
            <person name="Lumbsch H.T."/>
            <person name="Grewe F."/>
        </authorList>
    </citation>
    <scope>NUCLEOTIDE SEQUENCE [LARGE SCALE GENOMIC DNA]</scope>
    <source>
        <strain evidence="2 3">Grewe 0041</strain>
    </source>
</reference>
<sequence length="569" mass="61750">MTKRDSSSTKHASERPKKGSIRLHDKIMVTSSEASSRKPPQLRTSQKDLAAHNLAIHAGNGTFFSDSPDEATPVDAIKDPRFEPGQNKQRSDGARGPIPSTSKRPPPIEQPNADIAPWMDDGPELSTHGLTSLTNFNTDAPKLQPLSSIRPDTGESEPRDVVWDNEERRPSLASATTESSQTSVSNSISKASTNRGTPYKKVAGFFSDDGRQSSRSSDTSIPATLQREQTSGSKHGSLHHGSRDDRLPPTSPTGSRPLTPLPSSDVTPWLFQDFKEIQQFGDAPVRQAPAGLDKQRYADGEPPPHKHHHSHQPHRLHLPHHRHTRSKEEPPTPPPKDPGNGNLTRPLTHRQDSSSNVRMLKDTISSPMSSRNTLPIRGSSPTPSSSSGVSRSETMPGQWSPANNSSNRKGGLLSKLRRNKGDHDPQGFFSHLPGSTTSLQRAPTNESRGYRSDIYAPKDASRQGSVATFDNGSTTKASDYSVGDAASPISKKESGPSKILHSHGKFPKPKRAFSYDKEAEKARNAFVANESLFSLDTNLDDLTDIVDPNAVALNGPPHGGIFTGEPIPE</sequence>